<dbReference type="RefSeq" id="WP_115271658.1">
    <property type="nucleotide sequence ID" value="NZ_CP185251.1"/>
</dbReference>
<evidence type="ECO:0000313" key="6">
    <source>
        <dbReference type="Proteomes" id="UP000254924"/>
    </source>
</evidence>
<name>A0A380KI01_9STRE</name>
<dbReference type="PANTHER" id="PTHR10772">
    <property type="entry name" value="10 KDA HEAT SHOCK PROTEIN"/>
    <property type="match status" value="1"/>
</dbReference>
<dbReference type="HAMAP" id="MF_00580">
    <property type="entry name" value="CH10"/>
    <property type="match status" value="1"/>
</dbReference>
<dbReference type="GO" id="GO:0051087">
    <property type="term" value="F:protein-folding chaperone binding"/>
    <property type="evidence" value="ECO:0007669"/>
    <property type="project" value="TreeGrafter"/>
</dbReference>
<evidence type="ECO:0000256" key="3">
    <source>
        <dbReference type="HAMAP-Rule" id="MF_00580"/>
    </source>
</evidence>
<dbReference type="PANTHER" id="PTHR10772:SF58">
    <property type="entry name" value="CO-CHAPERONIN GROES"/>
    <property type="match status" value="1"/>
</dbReference>
<dbReference type="GO" id="GO:0051082">
    <property type="term" value="F:unfolded protein binding"/>
    <property type="evidence" value="ECO:0007669"/>
    <property type="project" value="TreeGrafter"/>
</dbReference>
<evidence type="ECO:0000256" key="1">
    <source>
        <dbReference type="ARBA" id="ARBA00006975"/>
    </source>
</evidence>
<dbReference type="GO" id="GO:0005737">
    <property type="term" value="C:cytoplasm"/>
    <property type="evidence" value="ECO:0007669"/>
    <property type="project" value="UniProtKB-SubCell"/>
</dbReference>
<evidence type="ECO:0000256" key="2">
    <source>
        <dbReference type="ARBA" id="ARBA00023186"/>
    </source>
</evidence>
<dbReference type="PROSITE" id="PS00681">
    <property type="entry name" value="CHAPERONINS_CPN10"/>
    <property type="match status" value="1"/>
</dbReference>
<reference evidence="5 6" key="1">
    <citation type="submission" date="2018-06" db="EMBL/GenBank/DDBJ databases">
        <authorList>
            <consortium name="Pathogen Informatics"/>
            <person name="Doyle S."/>
        </authorList>
    </citation>
    <scope>NUCLEOTIDE SEQUENCE [LARGE SCALE GENOMIC DNA]</scope>
    <source>
        <strain evidence="5 6">NCTC12224</strain>
    </source>
</reference>
<dbReference type="CDD" id="cd00320">
    <property type="entry name" value="cpn10"/>
    <property type="match status" value="1"/>
</dbReference>
<proteinExistence type="inferred from homology"/>
<dbReference type="AlphaFoldDB" id="A0A380KI01"/>
<keyword evidence="6" id="KW-1185">Reference proteome</keyword>
<protein>
    <recommendedName>
        <fullName evidence="3">Co-chaperonin GroES</fullName>
    </recommendedName>
    <alternativeName>
        <fullName evidence="3">10 kDa chaperonin</fullName>
    </alternativeName>
    <alternativeName>
        <fullName evidence="3">Chaperonin-10</fullName>
        <shortName evidence="3">Cpn10</shortName>
    </alternativeName>
</protein>
<accession>A0A380KI01</accession>
<dbReference type="SMART" id="SM00883">
    <property type="entry name" value="Cpn10"/>
    <property type="match status" value="1"/>
</dbReference>
<dbReference type="PRINTS" id="PR00297">
    <property type="entry name" value="CHAPERONIN10"/>
</dbReference>
<dbReference type="GO" id="GO:0046872">
    <property type="term" value="F:metal ion binding"/>
    <property type="evidence" value="ECO:0007669"/>
    <property type="project" value="TreeGrafter"/>
</dbReference>
<evidence type="ECO:0000313" key="5">
    <source>
        <dbReference type="EMBL" id="SUN63786.1"/>
    </source>
</evidence>
<dbReference type="Proteomes" id="UP000254924">
    <property type="component" value="Unassembled WGS sequence"/>
</dbReference>
<dbReference type="Gene3D" id="2.30.33.40">
    <property type="entry name" value="GroES chaperonin"/>
    <property type="match status" value="1"/>
</dbReference>
<comment type="similarity">
    <text evidence="1 3 4">Belongs to the GroES chaperonin family.</text>
</comment>
<evidence type="ECO:0000256" key="4">
    <source>
        <dbReference type="RuleBase" id="RU000535"/>
    </source>
</evidence>
<dbReference type="InterPro" id="IPR011032">
    <property type="entry name" value="GroES-like_sf"/>
</dbReference>
<dbReference type="GO" id="GO:0044183">
    <property type="term" value="F:protein folding chaperone"/>
    <property type="evidence" value="ECO:0007669"/>
    <property type="project" value="InterPro"/>
</dbReference>
<dbReference type="GeneID" id="78357859"/>
<dbReference type="SUPFAM" id="SSF50129">
    <property type="entry name" value="GroES-like"/>
    <property type="match status" value="1"/>
</dbReference>
<sequence length="94" mass="9869">MLKPLGDRVVLSVTEEKEQKIGGFVIAGASDDKTKTATVVAVGEGTRTLNGDLIAPSLKAGDTVVFEPYSSVEVKDGDDTYAIVRESDVLAILS</sequence>
<comment type="subcellular location">
    <subcellularLocation>
        <location evidence="3">Cytoplasm</location>
    </subcellularLocation>
</comment>
<dbReference type="FunFam" id="2.30.33.40:FF:000007">
    <property type="entry name" value="10 kDa chaperonin"/>
    <property type="match status" value="1"/>
</dbReference>
<dbReference type="InterPro" id="IPR018369">
    <property type="entry name" value="Chaprnonin_Cpn10_CS"/>
</dbReference>
<dbReference type="InterPro" id="IPR020818">
    <property type="entry name" value="Chaperonin_GroES"/>
</dbReference>
<dbReference type="NCBIfam" id="NF001528">
    <property type="entry name" value="PRK00364.1-4"/>
    <property type="match status" value="1"/>
</dbReference>
<dbReference type="OrthoDB" id="9806791at2"/>
<comment type="subunit">
    <text evidence="3">Heptamer of 7 subunits arranged in a ring. Interacts with the chaperonin GroEL.</text>
</comment>
<dbReference type="EMBL" id="UHFN01000007">
    <property type="protein sequence ID" value="SUN63786.1"/>
    <property type="molecule type" value="Genomic_DNA"/>
</dbReference>
<dbReference type="InterPro" id="IPR037124">
    <property type="entry name" value="Chaperonin_GroES_sf"/>
</dbReference>
<comment type="function">
    <text evidence="3 4">Together with the chaperonin GroEL, plays an essential role in assisting protein folding. The GroEL-GroES system forms a nano-cage that allows encapsulation of the non-native substrate proteins and provides a physical environment optimized to promote and accelerate protein folding. GroES binds to the apical surface of the GroEL ring, thereby capping the opening of the GroEL channel.</text>
</comment>
<gene>
    <name evidence="3 5" type="primary">groS</name>
    <name evidence="3" type="synonym">groES</name>
    <name evidence="5" type="ORF">NCTC12224_02630</name>
</gene>
<keyword evidence="2 3" id="KW-0143">Chaperone</keyword>
<dbReference type="GO" id="GO:0005524">
    <property type="term" value="F:ATP binding"/>
    <property type="evidence" value="ECO:0007669"/>
    <property type="project" value="InterPro"/>
</dbReference>
<dbReference type="Pfam" id="PF00166">
    <property type="entry name" value="Cpn10"/>
    <property type="match status" value="1"/>
</dbReference>
<keyword evidence="3" id="KW-0963">Cytoplasm</keyword>
<organism evidence="5 6">
    <name type="scientific">Streptococcus hyointestinalis</name>
    <dbReference type="NCBI Taxonomy" id="1337"/>
    <lineage>
        <taxon>Bacteria</taxon>
        <taxon>Bacillati</taxon>
        <taxon>Bacillota</taxon>
        <taxon>Bacilli</taxon>
        <taxon>Lactobacillales</taxon>
        <taxon>Streptococcaceae</taxon>
        <taxon>Streptococcus</taxon>
    </lineage>
</organism>